<keyword evidence="2" id="KW-0472">Membrane</keyword>
<organism evidence="5 6">
    <name type="scientific">Thermodesulfobacterium commune DSM 2178</name>
    <dbReference type="NCBI Taxonomy" id="289377"/>
    <lineage>
        <taxon>Bacteria</taxon>
        <taxon>Pseudomonadati</taxon>
        <taxon>Thermodesulfobacteriota</taxon>
        <taxon>Thermodesulfobacteria</taxon>
        <taxon>Thermodesulfobacteriales</taxon>
        <taxon>Thermodesulfobacteriaceae</taxon>
        <taxon>Thermodesulfobacterium</taxon>
    </lineage>
</organism>
<feature type="domain" description="AMP-binding enzyme C-terminal" evidence="4">
    <location>
        <begin position="431"/>
        <end position="490"/>
    </location>
</feature>
<proteinExistence type="inferred from homology"/>
<dbReference type="InterPro" id="IPR025110">
    <property type="entry name" value="AMP-bd_C"/>
</dbReference>
<dbReference type="Pfam" id="PF13193">
    <property type="entry name" value="AMP-binding_C"/>
    <property type="match status" value="1"/>
</dbReference>
<keyword evidence="2" id="KW-0812">Transmembrane</keyword>
<dbReference type="KEGG" id="tcm:HL41_03850"/>
<accession>A0A075WRP1</accession>
<dbReference type="RefSeq" id="WP_081856469.1">
    <property type="nucleotide sequence ID" value="NZ_CP008796.1"/>
</dbReference>
<dbReference type="HOGENOM" id="CLU_000022_59_8_0"/>
<gene>
    <name evidence="5" type="ORF">HL41_03850</name>
</gene>
<dbReference type="PANTHER" id="PTHR43201">
    <property type="entry name" value="ACYL-COA SYNTHETASE"/>
    <property type="match status" value="1"/>
</dbReference>
<sequence length="508" mass="57661">MQLHEKFIYTAKAYPNKIAIVDRAIDKRFTYQQALIASLIFSRKIRKFRDRLIGVMLPNSSAAVFTVVGILMAGKIPVMINYSTGPEYNIRYAREKCSFKTVVTSKKLLERVNCPVLEDMAFVEDWIEEIDLKEKLISSAISRLPLKFLMTYCNIDEDAEKTAVILFTSGSEKDPKAVELSHKNILSNIEGFSEMAKLTEKDIILSILPFFHVFGITVNLWTPLYHGMTFITYQTPLEYQKICQIIKEERPTVMAATPSFWWGYLKKAEPGTFDSLRLMVSGADKCPQSLRDAMWEKHRKILLEGYGTTETSPAISANMPDANKPGSVGKPLPNVEVMIENYETGERCGPNEIGRILVKGPNVMKGYYNDLEETSMRIRHGWYDTGDMGYLDEDGYLWHVGRLKRFVKIGGEMISLVKVEEELEKVLPKEIECCVVEVPDEIKGAKIVAVVSQKIDEKSVVKQLAKVLPNLAMPKQFLIIEELPKMGSGKINFSKVQEMVIERLKLKG</sequence>
<dbReference type="SUPFAM" id="SSF56801">
    <property type="entry name" value="Acetyl-CoA synthetase-like"/>
    <property type="match status" value="1"/>
</dbReference>
<dbReference type="OrthoDB" id="9803968at2"/>
<feature type="domain" description="AMP-dependent synthetase/ligase" evidence="3">
    <location>
        <begin position="10"/>
        <end position="368"/>
    </location>
</feature>
<protein>
    <submittedName>
        <fullName evidence="5">AAS bifunctional protein</fullName>
    </submittedName>
</protein>
<comment type="similarity">
    <text evidence="1">Belongs to the ATP-dependent AMP-binding enzyme family.</text>
</comment>
<dbReference type="AlphaFoldDB" id="A0A075WRP1"/>
<dbReference type="GO" id="GO:0031956">
    <property type="term" value="F:medium-chain fatty acid-CoA ligase activity"/>
    <property type="evidence" value="ECO:0007669"/>
    <property type="project" value="TreeGrafter"/>
</dbReference>
<feature type="transmembrane region" description="Helical" evidence="2">
    <location>
        <begin position="52"/>
        <end position="74"/>
    </location>
</feature>
<dbReference type="eggNOG" id="COG0318">
    <property type="taxonomic scope" value="Bacteria"/>
</dbReference>
<reference evidence="5 6" key="1">
    <citation type="journal article" date="2015" name="Genome Announc.">
        <title>Genome Sequence of a Sulfate-Reducing Thermophilic Bacterium, Thermodesulfobacterium commune DSM 2178T (Phylum Thermodesulfobacteria).</title>
        <authorList>
            <person name="Bhatnagar S."/>
            <person name="Badger J.H."/>
            <person name="Madupu R."/>
            <person name="Khouri H.M."/>
            <person name="O'Connor E.M."/>
            <person name="Robb F.T."/>
            <person name="Ward N.L."/>
            <person name="Eisen J.A."/>
        </authorList>
    </citation>
    <scope>NUCLEOTIDE SEQUENCE [LARGE SCALE GENOMIC DNA]</scope>
    <source>
        <strain evidence="5 6">DSM 2178</strain>
    </source>
</reference>
<dbReference type="EMBL" id="CP008796">
    <property type="protein sequence ID" value="AIH03979.1"/>
    <property type="molecule type" value="Genomic_DNA"/>
</dbReference>
<dbReference type="Pfam" id="PF00501">
    <property type="entry name" value="AMP-binding"/>
    <property type="match status" value="1"/>
</dbReference>
<keyword evidence="6" id="KW-1185">Reference proteome</keyword>
<dbReference type="Gene3D" id="3.30.300.30">
    <property type="match status" value="1"/>
</dbReference>
<dbReference type="GO" id="GO:0006631">
    <property type="term" value="P:fatty acid metabolic process"/>
    <property type="evidence" value="ECO:0007669"/>
    <property type="project" value="TreeGrafter"/>
</dbReference>
<evidence type="ECO:0000259" key="4">
    <source>
        <dbReference type="Pfam" id="PF13193"/>
    </source>
</evidence>
<dbReference type="Gene3D" id="3.40.50.12780">
    <property type="entry name" value="N-terminal domain of ligase-like"/>
    <property type="match status" value="1"/>
</dbReference>
<evidence type="ECO:0000259" key="3">
    <source>
        <dbReference type="Pfam" id="PF00501"/>
    </source>
</evidence>
<keyword evidence="2" id="KW-1133">Transmembrane helix</keyword>
<dbReference type="InterPro" id="IPR045851">
    <property type="entry name" value="AMP-bd_C_sf"/>
</dbReference>
<name>A0A075WRP1_9BACT</name>
<dbReference type="PANTHER" id="PTHR43201:SF8">
    <property type="entry name" value="ACYL-COA SYNTHETASE FAMILY MEMBER 3"/>
    <property type="match status" value="1"/>
</dbReference>
<dbReference type="InterPro" id="IPR042099">
    <property type="entry name" value="ANL_N_sf"/>
</dbReference>
<dbReference type="PaxDb" id="289377-HL41_03850"/>
<evidence type="ECO:0000313" key="6">
    <source>
        <dbReference type="Proteomes" id="UP000028481"/>
    </source>
</evidence>
<evidence type="ECO:0000313" key="5">
    <source>
        <dbReference type="EMBL" id="AIH03979.1"/>
    </source>
</evidence>
<dbReference type="InterPro" id="IPR000873">
    <property type="entry name" value="AMP-dep_synth/lig_dom"/>
</dbReference>
<evidence type="ECO:0000256" key="1">
    <source>
        <dbReference type="ARBA" id="ARBA00006432"/>
    </source>
</evidence>
<dbReference type="STRING" id="289377.HL41_03850"/>
<evidence type="ECO:0000256" key="2">
    <source>
        <dbReference type="SAM" id="Phobius"/>
    </source>
</evidence>
<dbReference type="Proteomes" id="UP000028481">
    <property type="component" value="Chromosome"/>
</dbReference>